<reference evidence="2" key="1">
    <citation type="submission" date="2025-08" db="UniProtKB">
        <authorList>
            <consortium name="Ensembl"/>
        </authorList>
    </citation>
    <scope>IDENTIFICATION</scope>
</reference>
<name>A0A8C5R2J9_9ANUR</name>
<reference evidence="2" key="2">
    <citation type="submission" date="2025-09" db="UniProtKB">
        <authorList>
            <consortium name="Ensembl"/>
        </authorList>
    </citation>
    <scope>IDENTIFICATION</scope>
</reference>
<sequence>MARNEEKQQGKLNRLWLQKEREEGRIRDIGNNRPRLSALNTASAVKKWIPSIKNEINYYLEQSQLSHYSERKIQEFQEKIEILRKEYQSFLWKLRRLDPSCKEHPWKLRGYSRKRAADGQLPSWIESEEHRGAKLLRTPVLNHKATKDLSESSSDEEETSSSGEKTALTVDFANPIPEDQDKPLVFNSEKSHPRHVWLRSGYNSAESETKPSRDIFLSHNLQKGDISKNGLRRKDNLPSGETKGILGLDCYISSEEES</sequence>
<evidence type="ECO:0000256" key="1">
    <source>
        <dbReference type="SAM" id="MobiDB-lite"/>
    </source>
</evidence>
<keyword evidence="3" id="KW-1185">Reference proteome</keyword>
<dbReference type="Pfam" id="PF06246">
    <property type="entry name" value="Isy1"/>
    <property type="match status" value="1"/>
</dbReference>
<protein>
    <submittedName>
        <fullName evidence="2">Uncharacterized protein</fullName>
    </submittedName>
</protein>
<dbReference type="GO" id="GO:0000350">
    <property type="term" value="P:generation of catalytic spliceosome for second transesterification step"/>
    <property type="evidence" value="ECO:0007669"/>
    <property type="project" value="InterPro"/>
</dbReference>
<evidence type="ECO:0000313" key="3">
    <source>
        <dbReference type="Proteomes" id="UP000694569"/>
    </source>
</evidence>
<evidence type="ECO:0000313" key="2">
    <source>
        <dbReference type="Ensembl" id="ENSLLEP00000045358.1"/>
    </source>
</evidence>
<accession>A0A8C5R2J9</accession>
<feature type="region of interest" description="Disordered" evidence="1">
    <location>
        <begin position="136"/>
        <end position="186"/>
    </location>
</feature>
<dbReference type="AlphaFoldDB" id="A0A8C5R2J9"/>
<dbReference type="OrthoDB" id="5983780at2759"/>
<dbReference type="Ensembl" id="ENSLLET00000047168.1">
    <property type="protein sequence ID" value="ENSLLEP00000045358.1"/>
    <property type="gene ID" value="ENSLLEG00000028782.1"/>
</dbReference>
<dbReference type="GeneTree" id="ENSGT00410000029447"/>
<dbReference type="Proteomes" id="UP000694569">
    <property type="component" value="Unplaced"/>
</dbReference>
<proteinExistence type="predicted"/>
<dbReference type="InterPro" id="IPR009360">
    <property type="entry name" value="Isy1"/>
</dbReference>
<organism evidence="2 3">
    <name type="scientific">Leptobrachium leishanense</name>
    <name type="common">Leishan spiny toad</name>
    <dbReference type="NCBI Taxonomy" id="445787"/>
    <lineage>
        <taxon>Eukaryota</taxon>
        <taxon>Metazoa</taxon>
        <taxon>Chordata</taxon>
        <taxon>Craniata</taxon>
        <taxon>Vertebrata</taxon>
        <taxon>Euteleostomi</taxon>
        <taxon>Amphibia</taxon>
        <taxon>Batrachia</taxon>
        <taxon>Anura</taxon>
        <taxon>Pelobatoidea</taxon>
        <taxon>Megophryidae</taxon>
        <taxon>Leptobrachium</taxon>
    </lineage>
</organism>